<name>A0A2P2NLN5_RHIMU</name>
<organism evidence="1">
    <name type="scientific">Rhizophora mucronata</name>
    <name type="common">Asiatic mangrove</name>
    <dbReference type="NCBI Taxonomy" id="61149"/>
    <lineage>
        <taxon>Eukaryota</taxon>
        <taxon>Viridiplantae</taxon>
        <taxon>Streptophyta</taxon>
        <taxon>Embryophyta</taxon>
        <taxon>Tracheophyta</taxon>
        <taxon>Spermatophyta</taxon>
        <taxon>Magnoliopsida</taxon>
        <taxon>eudicotyledons</taxon>
        <taxon>Gunneridae</taxon>
        <taxon>Pentapetalae</taxon>
        <taxon>rosids</taxon>
        <taxon>fabids</taxon>
        <taxon>Malpighiales</taxon>
        <taxon>Rhizophoraceae</taxon>
        <taxon>Rhizophora</taxon>
    </lineage>
</organism>
<reference evidence="1" key="1">
    <citation type="submission" date="2018-02" db="EMBL/GenBank/DDBJ databases">
        <title>Rhizophora mucronata_Transcriptome.</title>
        <authorList>
            <person name="Meera S.P."/>
            <person name="Sreeshan A."/>
            <person name="Augustine A."/>
        </authorList>
    </citation>
    <scope>NUCLEOTIDE SEQUENCE</scope>
    <source>
        <tissue evidence="1">Leaf</tissue>
    </source>
</reference>
<sequence length="32" mass="3542">MDLSLAHSTMISTLTCTMSPSWWLESPHSCST</sequence>
<proteinExistence type="predicted"/>
<accession>A0A2P2NLN5</accession>
<dbReference type="EMBL" id="GGEC01062933">
    <property type="protein sequence ID" value="MBX43417.1"/>
    <property type="molecule type" value="Transcribed_RNA"/>
</dbReference>
<evidence type="ECO:0000313" key="1">
    <source>
        <dbReference type="EMBL" id="MBX43417.1"/>
    </source>
</evidence>
<protein>
    <submittedName>
        <fullName evidence="1">Uncharacterized protein</fullName>
    </submittedName>
</protein>
<dbReference type="AlphaFoldDB" id="A0A2P2NLN5"/>